<dbReference type="Proteomes" id="UP000021175">
    <property type="component" value="Unassembled WGS sequence"/>
</dbReference>
<proteinExistence type="predicted"/>
<sequence>MLLPLVQRHVAVPHPPRHSRAEALGEPAPERVVCELHLPLVGPHHLCQRAVGVPPVSPAVLLAVKPPSRAEVAFRQVAVSIVLAVPLTVLLQPSATEVAAQLHVRVGIQVSRLVALPPLLPAVGVFRPFELPRRGVGVAGLATPAVLHGQQPVGDAPAVAAHMPCARVLACAGIHQTAYVIIGERADNASRKDAFHLEAQRVVAVCRFPRASTVAAAGG</sequence>
<reference evidence="1 2" key="1">
    <citation type="submission" date="2014-02" db="EMBL/GenBank/DDBJ databases">
        <authorList>
            <person name="Sears C."/>
            <person name="Carroll K."/>
            <person name="Sack B.R."/>
            <person name="Qadri F."/>
            <person name="Myers L.L."/>
            <person name="Chung G.-T."/>
            <person name="Escheverria P."/>
            <person name="Fraser C.M."/>
            <person name="Sadzewicz L."/>
            <person name="Shefchek K.A."/>
            <person name="Tallon L."/>
            <person name="Das S.P."/>
            <person name="Daugherty S."/>
            <person name="Mongodin E.F."/>
        </authorList>
    </citation>
    <scope>NUCLEOTIDE SEQUENCE [LARGE SCALE GENOMIC DNA]</scope>
    <source>
        <strain evidence="1 2">3783N1-6</strain>
    </source>
</reference>
<feature type="non-terminal residue" evidence="1">
    <location>
        <position position="219"/>
    </location>
</feature>
<organism evidence="1 2">
    <name type="scientific">Bacteroides fragilis str. 3783N1-6</name>
    <dbReference type="NCBI Taxonomy" id="1339310"/>
    <lineage>
        <taxon>Bacteria</taxon>
        <taxon>Pseudomonadati</taxon>
        <taxon>Bacteroidota</taxon>
        <taxon>Bacteroidia</taxon>
        <taxon>Bacteroidales</taxon>
        <taxon>Bacteroidaceae</taxon>
        <taxon>Bacteroides</taxon>
    </lineage>
</organism>
<evidence type="ECO:0000313" key="2">
    <source>
        <dbReference type="Proteomes" id="UP000021175"/>
    </source>
</evidence>
<accession>A0AB73ASX7</accession>
<protein>
    <submittedName>
        <fullName evidence="1">Uncharacterized protein</fullName>
    </submittedName>
</protein>
<gene>
    <name evidence="1" type="ORF">M119_4651</name>
</gene>
<comment type="caution">
    <text evidence="1">The sequence shown here is derived from an EMBL/GenBank/DDBJ whole genome shotgun (WGS) entry which is preliminary data.</text>
</comment>
<evidence type="ECO:0000313" key="1">
    <source>
        <dbReference type="EMBL" id="EYB12201.1"/>
    </source>
</evidence>
<name>A0AB73ASX7_BACFG</name>
<dbReference type="EMBL" id="JGEU01000008">
    <property type="protein sequence ID" value="EYB12201.1"/>
    <property type="molecule type" value="Genomic_DNA"/>
</dbReference>
<dbReference type="AlphaFoldDB" id="A0AB73ASX7"/>